<sequence>MAKKPTSEWGQRADAAGLAQNTLARLADVAPSSVGRGLRGEFASGVPGYLQALIVAWELMTAEQRAEWLAQRAPADLS</sequence>
<dbReference type="EMBL" id="WHOS01000112">
    <property type="protein sequence ID" value="NUB04429.1"/>
    <property type="molecule type" value="Genomic_DNA"/>
</dbReference>
<evidence type="ECO:0000313" key="1">
    <source>
        <dbReference type="EMBL" id="NUB04429.1"/>
    </source>
</evidence>
<comment type="caution">
    <text evidence="1">The sequence shown here is derived from an EMBL/GenBank/DDBJ whole genome shotgun (WGS) entry which is preliminary data.</text>
</comment>
<accession>A0ABX2KMT6</accession>
<evidence type="ECO:0000313" key="2">
    <source>
        <dbReference type="Proteomes" id="UP000605086"/>
    </source>
</evidence>
<reference evidence="1 2" key="1">
    <citation type="submission" date="2019-10" db="EMBL/GenBank/DDBJ databases">
        <title>Genome sequence of Azospirillum melinis.</title>
        <authorList>
            <person name="Ambrosini A."/>
            <person name="Sant'Anna F.H."/>
            <person name="Cassan F.D."/>
            <person name="Souza E.M."/>
            <person name="Passaglia L.M.P."/>
        </authorList>
    </citation>
    <scope>NUCLEOTIDE SEQUENCE [LARGE SCALE GENOMIC DNA]</scope>
    <source>
        <strain evidence="1 2">TMCY0552</strain>
    </source>
</reference>
<gene>
    <name evidence="1" type="ORF">GBZ48_35120</name>
</gene>
<proteinExistence type="predicted"/>
<dbReference type="RefSeq" id="WP_174475252.1">
    <property type="nucleotide sequence ID" value="NZ_JAGINN010000033.1"/>
</dbReference>
<name>A0ABX2KMT6_9PROT</name>
<dbReference type="Proteomes" id="UP000605086">
    <property type="component" value="Unassembled WGS sequence"/>
</dbReference>
<protein>
    <recommendedName>
        <fullName evidence="3">Transcriptional regulator</fullName>
    </recommendedName>
</protein>
<evidence type="ECO:0008006" key="3">
    <source>
        <dbReference type="Google" id="ProtNLM"/>
    </source>
</evidence>
<organism evidence="1 2">
    <name type="scientific">Azospirillum melinis</name>
    <dbReference type="NCBI Taxonomy" id="328839"/>
    <lineage>
        <taxon>Bacteria</taxon>
        <taxon>Pseudomonadati</taxon>
        <taxon>Pseudomonadota</taxon>
        <taxon>Alphaproteobacteria</taxon>
        <taxon>Rhodospirillales</taxon>
        <taxon>Azospirillaceae</taxon>
        <taxon>Azospirillum</taxon>
    </lineage>
</organism>
<keyword evidence="2" id="KW-1185">Reference proteome</keyword>